<comment type="caution">
    <text evidence="9">The sequence shown here is derived from an EMBL/GenBank/DDBJ whole genome shotgun (WGS) entry which is preliminary data.</text>
</comment>
<gene>
    <name evidence="8" type="ORF">QPX23_03170</name>
    <name evidence="9" type="ORF">QPX42_00590</name>
</gene>
<keyword evidence="5" id="KW-0804">Transcription</keyword>
<dbReference type="GO" id="GO:0003677">
    <property type="term" value="F:DNA binding"/>
    <property type="evidence" value="ECO:0007669"/>
    <property type="project" value="UniProtKB-KW"/>
</dbReference>
<dbReference type="GO" id="GO:0016987">
    <property type="term" value="F:sigma factor activity"/>
    <property type="evidence" value="ECO:0007669"/>
    <property type="project" value="UniProtKB-KW"/>
</dbReference>
<proteinExistence type="inferred from homology"/>
<dbReference type="Pfam" id="PF04542">
    <property type="entry name" value="Sigma70_r2"/>
    <property type="match status" value="1"/>
</dbReference>
<dbReference type="InterPro" id="IPR013249">
    <property type="entry name" value="RNA_pol_sigma70_r4_t2"/>
</dbReference>
<evidence type="ECO:0000313" key="9">
    <source>
        <dbReference type="EMBL" id="MDK4306062.1"/>
    </source>
</evidence>
<organism evidence="9 10">
    <name type="scientific">Corynebacterium pseudodiphtheriticum</name>
    <dbReference type="NCBI Taxonomy" id="37637"/>
    <lineage>
        <taxon>Bacteria</taxon>
        <taxon>Bacillati</taxon>
        <taxon>Actinomycetota</taxon>
        <taxon>Actinomycetes</taxon>
        <taxon>Mycobacteriales</taxon>
        <taxon>Corynebacteriaceae</taxon>
        <taxon>Corynebacterium</taxon>
    </lineage>
</organism>
<accession>A0AAP4BNU7</accession>
<dbReference type="NCBIfam" id="TIGR02937">
    <property type="entry name" value="sigma70-ECF"/>
    <property type="match status" value="1"/>
</dbReference>
<dbReference type="PANTHER" id="PTHR43133">
    <property type="entry name" value="RNA POLYMERASE ECF-TYPE SIGMA FACTO"/>
    <property type="match status" value="1"/>
</dbReference>
<evidence type="ECO:0000256" key="2">
    <source>
        <dbReference type="ARBA" id="ARBA00023015"/>
    </source>
</evidence>
<keyword evidence="3" id="KW-0731">Sigma factor</keyword>
<name>A0AAP4BNU7_9CORY</name>
<evidence type="ECO:0000256" key="5">
    <source>
        <dbReference type="ARBA" id="ARBA00023163"/>
    </source>
</evidence>
<dbReference type="CDD" id="cd06171">
    <property type="entry name" value="Sigma70_r4"/>
    <property type="match status" value="1"/>
</dbReference>
<dbReference type="Proteomes" id="UP001224412">
    <property type="component" value="Unassembled WGS sequence"/>
</dbReference>
<dbReference type="InterPro" id="IPR014284">
    <property type="entry name" value="RNA_pol_sigma-70_dom"/>
</dbReference>
<dbReference type="AlphaFoldDB" id="A0AAP4BNU7"/>
<evidence type="ECO:0000256" key="1">
    <source>
        <dbReference type="ARBA" id="ARBA00010641"/>
    </source>
</evidence>
<comment type="similarity">
    <text evidence="1">Belongs to the sigma-70 factor family. ECF subfamily.</text>
</comment>
<dbReference type="SUPFAM" id="SSF88659">
    <property type="entry name" value="Sigma3 and sigma4 domains of RNA polymerase sigma factors"/>
    <property type="match status" value="1"/>
</dbReference>
<evidence type="ECO:0000256" key="3">
    <source>
        <dbReference type="ARBA" id="ARBA00023082"/>
    </source>
</evidence>
<dbReference type="Proteomes" id="UP001239759">
    <property type="component" value="Unassembled WGS sequence"/>
</dbReference>
<keyword evidence="4" id="KW-0238">DNA-binding</keyword>
<keyword evidence="2" id="KW-0805">Transcription regulation</keyword>
<feature type="domain" description="RNA polymerase sigma-70 region 2" evidence="6">
    <location>
        <begin position="33"/>
        <end position="97"/>
    </location>
</feature>
<sequence>MNAQRHSASRDARTTQLALKAGRGDRTALSAFVKETHDDVWRFLAHLAGPELADDLTQDTYVRVMGALPRFAGRSTARTWLLSLARRVWIDNIRHERARPRKSHSELEDLDPVHEDSSVWSEWIDARTMIASLPDERREALVLTQILGYSYEEAAAIAGVRIGTIRSRVARARKDILAEYDN</sequence>
<feature type="domain" description="RNA polymerase sigma factor 70 region 4 type 2" evidence="7">
    <location>
        <begin position="127"/>
        <end position="175"/>
    </location>
</feature>
<dbReference type="NCBIfam" id="NF009187">
    <property type="entry name" value="PRK12535.1"/>
    <property type="match status" value="1"/>
</dbReference>
<dbReference type="EMBL" id="JASNVH010000001">
    <property type="protein sequence ID" value="MDK4306062.1"/>
    <property type="molecule type" value="Genomic_DNA"/>
</dbReference>
<dbReference type="InterPro" id="IPR013324">
    <property type="entry name" value="RNA_pol_sigma_r3/r4-like"/>
</dbReference>
<keyword evidence="11" id="KW-1185">Reference proteome</keyword>
<dbReference type="GO" id="GO:0006352">
    <property type="term" value="P:DNA-templated transcription initiation"/>
    <property type="evidence" value="ECO:0007669"/>
    <property type="project" value="InterPro"/>
</dbReference>
<dbReference type="PANTHER" id="PTHR43133:SF61">
    <property type="entry name" value="ECF RNA POLYMERASE SIGMA FACTOR SIGC"/>
    <property type="match status" value="1"/>
</dbReference>
<dbReference type="InterPro" id="IPR007627">
    <property type="entry name" value="RNA_pol_sigma70_r2"/>
</dbReference>
<evidence type="ECO:0000259" key="6">
    <source>
        <dbReference type="Pfam" id="PF04542"/>
    </source>
</evidence>
<dbReference type="InterPro" id="IPR036388">
    <property type="entry name" value="WH-like_DNA-bd_sf"/>
</dbReference>
<evidence type="ECO:0000259" key="7">
    <source>
        <dbReference type="Pfam" id="PF08281"/>
    </source>
</evidence>
<evidence type="ECO:0000313" key="10">
    <source>
        <dbReference type="Proteomes" id="UP001224412"/>
    </source>
</evidence>
<dbReference type="GeneID" id="42780849"/>
<dbReference type="SUPFAM" id="SSF88946">
    <property type="entry name" value="Sigma2 domain of RNA polymerase sigma factors"/>
    <property type="match status" value="1"/>
</dbReference>
<protein>
    <submittedName>
        <fullName evidence="9">RNA polymerase sigma factor</fullName>
    </submittedName>
</protein>
<reference evidence="9 11" key="1">
    <citation type="submission" date="2023-05" db="EMBL/GenBank/DDBJ databases">
        <title>Metabolic capabilities are highly conserved among human nasal-associated Corynebacterium species in pangenomic analyses.</title>
        <authorList>
            <person name="Tran T.H."/>
            <person name="Roberts A.Q."/>
            <person name="Escapa I.F."/>
            <person name="Gao W."/>
            <person name="Conlan S."/>
            <person name="Kong H."/>
            <person name="Segre J.A."/>
            <person name="Kelly M.S."/>
            <person name="Lemon K.P."/>
        </authorList>
    </citation>
    <scope>NUCLEOTIDE SEQUENCE</scope>
    <source>
        <strain evidence="9">KPL2773</strain>
        <strain evidence="8 11">KPL3772</strain>
    </source>
</reference>
<evidence type="ECO:0000256" key="4">
    <source>
        <dbReference type="ARBA" id="ARBA00023125"/>
    </source>
</evidence>
<evidence type="ECO:0000313" key="8">
    <source>
        <dbReference type="EMBL" id="MDK4289735.1"/>
    </source>
</evidence>
<dbReference type="Gene3D" id="1.10.10.10">
    <property type="entry name" value="Winged helix-like DNA-binding domain superfamily/Winged helix DNA-binding domain"/>
    <property type="match status" value="1"/>
</dbReference>
<dbReference type="Gene3D" id="1.10.1740.10">
    <property type="match status" value="1"/>
</dbReference>
<dbReference type="Pfam" id="PF08281">
    <property type="entry name" value="Sigma70_r4_2"/>
    <property type="match status" value="1"/>
</dbReference>
<dbReference type="InterPro" id="IPR013325">
    <property type="entry name" value="RNA_pol_sigma_r2"/>
</dbReference>
<evidence type="ECO:0000313" key="11">
    <source>
        <dbReference type="Proteomes" id="UP001239759"/>
    </source>
</evidence>
<dbReference type="RefSeq" id="WP_021353529.1">
    <property type="nucleotide sequence ID" value="NZ_CP051667.1"/>
</dbReference>
<dbReference type="EMBL" id="JASNUQ010000003">
    <property type="protein sequence ID" value="MDK4289735.1"/>
    <property type="molecule type" value="Genomic_DNA"/>
</dbReference>
<dbReference type="InterPro" id="IPR039425">
    <property type="entry name" value="RNA_pol_sigma-70-like"/>
</dbReference>